<dbReference type="Proteomes" id="UP001165667">
    <property type="component" value="Unassembled WGS sequence"/>
</dbReference>
<dbReference type="EMBL" id="JAMOIM010000001">
    <property type="protein sequence ID" value="MCW6506905.1"/>
    <property type="molecule type" value="Genomic_DNA"/>
</dbReference>
<reference evidence="1" key="1">
    <citation type="submission" date="2022-05" db="EMBL/GenBank/DDBJ databases">
        <authorList>
            <person name="Pankratov T."/>
        </authorList>
    </citation>
    <scope>NUCLEOTIDE SEQUENCE</scope>
    <source>
        <strain evidence="1">BP6-180914</strain>
    </source>
</reference>
<name>A0AA42CL34_9HYPH</name>
<accession>A0AA42CL34</accession>
<keyword evidence="2" id="KW-1185">Reference proteome</keyword>
<sequence>MTQKTRNPASGVRVQGFDGMVLQACSKIEDSTSVPEIQKKWLVARFGLAANRARIVAELAWGGARG</sequence>
<dbReference type="AlphaFoldDB" id="A0AA42CL34"/>
<comment type="caution">
    <text evidence="1">The sequence shown here is derived from an EMBL/GenBank/DDBJ whole genome shotgun (WGS) entry which is preliminary data.</text>
</comment>
<evidence type="ECO:0000313" key="2">
    <source>
        <dbReference type="Proteomes" id="UP001165667"/>
    </source>
</evidence>
<organism evidence="1 2">
    <name type="scientific">Lichenifustis flavocetrariae</name>
    <dbReference type="NCBI Taxonomy" id="2949735"/>
    <lineage>
        <taxon>Bacteria</taxon>
        <taxon>Pseudomonadati</taxon>
        <taxon>Pseudomonadota</taxon>
        <taxon>Alphaproteobacteria</taxon>
        <taxon>Hyphomicrobiales</taxon>
        <taxon>Lichenihabitantaceae</taxon>
        <taxon>Lichenifustis</taxon>
    </lineage>
</organism>
<dbReference type="RefSeq" id="WP_282583244.1">
    <property type="nucleotide sequence ID" value="NZ_JAMOIM010000001.1"/>
</dbReference>
<evidence type="ECO:0000313" key="1">
    <source>
        <dbReference type="EMBL" id="MCW6506905.1"/>
    </source>
</evidence>
<protein>
    <submittedName>
        <fullName evidence="1">Uncharacterized protein</fullName>
    </submittedName>
</protein>
<gene>
    <name evidence="1" type="ORF">M8523_02575</name>
</gene>
<proteinExistence type="predicted"/>